<protein>
    <recommendedName>
        <fullName evidence="3">Cas12f1-like TNB domain-containing protein</fullName>
    </recommendedName>
</protein>
<dbReference type="Proteomes" id="UP000642748">
    <property type="component" value="Unassembled WGS sequence"/>
</dbReference>
<evidence type="ECO:0000259" key="3">
    <source>
        <dbReference type="Pfam" id="PF07282"/>
    </source>
</evidence>
<sequence length="630" mass="67963">MSQPVTGPVLSERVGWLADLVQVIAGQVIAQHWADADLAQLAGGVGPDGRALPGKGWMALRRLGWGAVAPEDVVVSDRVRRVAQEEAARGLRLATGRREVIAALLAAWPKDPSARTGEEWSGLRAVLPGGVDNATIRSRTRQISAWVARNGRLPIGLCELESAPGVARQVSLAAADRQQVRVERLDEATVRVWVQLPVCPAPSGYRDWAWHALTVRLPRTVPVTATVCTPTLRPGDGKVRVDLPWQIPHTPPPLTGHTRAVGVDWGLNTLLTCTVADLDQQGSLTTAGGPLRFDATGVSAKLVRLRRHREQVKTKLDHLTRLSEGRPPGAAPDPALGSKLGRLRVEHDAVCARIRHLNQALAWSAARWLVDHASTVDATVIYLEDLTTLEARGGSRSLNRRLSGAVRGLVFTAVTHLAGKAGMTVVRVPARGTSSGCPRCNGAVRHVKAPDRVVAGYRWTICGCGLTMDRDHAAARRIAARGLTNQTNTRRERGDTAHGTIRTATDVPISHQPRRAKNPSAAAAPKPRRDRRKNGPTRTQVRPRTVKTPPLLPLRRQAPAPAQLPQATTGKRPAGRLPQETHQVLQVPTTVPTPPRHPHQVHGALLGHGFHRHVHATPVPAAKTEPPRNG</sequence>
<proteinExistence type="predicted"/>
<name>A0A8J3QXG8_9ACTN</name>
<dbReference type="AlphaFoldDB" id="A0A8J3QXG8"/>
<accession>A0A8J3QXG8</accession>
<dbReference type="InterPro" id="IPR010095">
    <property type="entry name" value="Cas12f1-like_TNB"/>
</dbReference>
<feature type="region of interest" description="Disordered" evidence="2">
    <location>
        <begin position="482"/>
        <end position="577"/>
    </location>
</feature>
<evidence type="ECO:0000313" key="5">
    <source>
        <dbReference type="Proteomes" id="UP000642748"/>
    </source>
</evidence>
<feature type="compositionally biased region" description="Basic residues" evidence="2">
    <location>
        <begin position="526"/>
        <end position="535"/>
    </location>
</feature>
<feature type="compositionally biased region" description="Low complexity" evidence="2">
    <location>
        <begin position="553"/>
        <end position="567"/>
    </location>
</feature>
<feature type="domain" description="Cas12f1-like TNB" evidence="3">
    <location>
        <begin position="414"/>
        <end position="478"/>
    </location>
</feature>
<reference evidence="4" key="1">
    <citation type="submission" date="2021-01" db="EMBL/GenBank/DDBJ databases">
        <title>Whole genome shotgun sequence of Rugosimonospora africana NBRC 104875.</title>
        <authorList>
            <person name="Komaki H."/>
            <person name="Tamura T."/>
        </authorList>
    </citation>
    <scope>NUCLEOTIDE SEQUENCE</scope>
    <source>
        <strain evidence="4">NBRC 104875</strain>
    </source>
</reference>
<dbReference type="EMBL" id="BONZ01000061">
    <property type="protein sequence ID" value="GIH17897.1"/>
    <property type="molecule type" value="Genomic_DNA"/>
</dbReference>
<evidence type="ECO:0000256" key="2">
    <source>
        <dbReference type="SAM" id="MobiDB-lite"/>
    </source>
</evidence>
<comment type="caution">
    <text evidence="4">The sequence shown here is derived from an EMBL/GenBank/DDBJ whole genome shotgun (WGS) entry which is preliminary data.</text>
</comment>
<evidence type="ECO:0000313" key="4">
    <source>
        <dbReference type="EMBL" id="GIH17897.1"/>
    </source>
</evidence>
<dbReference type="Pfam" id="PF07282">
    <property type="entry name" value="Cas12f1-like_TNB"/>
    <property type="match status" value="1"/>
</dbReference>
<evidence type="ECO:0000256" key="1">
    <source>
        <dbReference type="ARBA" id="ARBA00023125"/>
    </source>
</evidence>
<gene>
    <name evidence="4" type="ORF">Raf01_60690</name>
</gene>
<dbReference type="GO" id="GO:0003677">
    <property type="term" value="F:DNA binding"/>
    <property type="evidence" value="ECO:0007669"/>
    <property type="project" value="UniProtKB-KW"/>
</dbReference>
<keyword evidence="1" id="KW-0238">DNA-binding</keyword>
<keyword evidence="5" id="KW-1185">Reference proteome</keyword>
<organism evidence="4 5">
    <name type="scientific">Rugosimonospora africana</name>
    <dbReference type="NCBI Taxonomy" id="556532"/>
    <lineage>
        <taxon>Bacteria</taxon>
        <taxon>Bacillati</taxon>
        <taxon>Actinomycetota</taxon>
        <taxon>Actinomycetes</taxon>
        <taxon>Micromonosporales</taxon>
        <taxon>Micromonosporaceae</taxon>
        <taxon>Rugosimonospora</taxon>
    </lineage>
</organism>